<feature type="region of interest" description="Phosphopantothenoylcysteine decarboxylase" evidence="3">
    <location>
        <begin position="1"/>
        <end position="187"/>
    </location>
</feature>
<feature type="binding site" evidence="3">
    <location>
        <position position="276"/>
    </location>
    <ligand>
        <name>CTP</name>
        <dbReference type="ChEBI" id="CHEBI:37563"/>
    </ligand>
</feature>
<dbReference type="InterPro" id="IPR007085">
    <property type="entry name" value="DNA/pantothenate-metab_flavo_C"/>
</dbReference>
<keyword evidence="3" id="KW-0479">Metal-binding</keyword>
<evidence type="ECO:0000256" key="2">
    <source>
        <dbReference type="ARBA" id="ARBA00023239"/>
    </source>
</evidence>
<comment type="caution">
    <text evidence="7">The sequence shown here is derived from an EMBL/GenBank/DDBJ whole genome shotgun (WGS) entry which is preliminary data.</text>
</comment>
<dbReference type="SUPFAM" id="SSF52507">
    <property type="entry name" value="Homo-oligomeric flavin-containing Cys decarboxylases, HFCD"/>
    <property type="match status" value="1"/>
</dbReference>
<comment type="cofactor">
    <cofactor evidence="3">
        <name>Mg(2+)</name>
        <dbReference type="ChEBI" id="CHEBI:18420"/>
    </cofactor>
</comment>
<dbReference type="GO" id="GO:0015937">
    <property type="term" value="P:coenzyme A biosynthetic process"/>
    <property type="evidence" value="ECO:0007669"/>
    <property type="project" value="UniProtKB-UniRule"/>
</dbReference>
<evidence type="ECO:0000259" key="5">
    <source>
        <dbReference type="Pfam" id="PF02441"/>
    </source>
</evidence>
<dbReference type="EMBL" id="DVFZ01000100">
    <property type="protein sequence ID" value="HIQ83501.1"/>
    <property type="molecule type" value="Genomic_DNA"/>
</dbReference>
<dbReference type="Pfam" id="PF04127">
    <property type="entry name" value="DFP"/>
    <property type="match status" value="1"/>
</dbReference>
<feature type="binding site" evidence="3">
    <location>
        <position position="335"/>
    </location>
    <ligand>
        <name>CTP</name>
        <dbReference type="ChEBI" id="CHEBI:37563"/>
    </ligand>
</feature>
<organism evidence="7 8">
    <name type="scientific">Candidatus Pullichristensenella stercorigallinarum</name>
    <dbReference type="NCBI Taxonomy" id="2840909"/>
    <lineage>
        <taxon>Bacteria</taxon>
        <taxon>Bacillati</taxon>
        <taxon>Bacillota</taxon>
        <taxon>Clostridia</taxon>
        <taxon>Candidatus Pullichristensenella</taxon>
    </lineage>
</organism>
<evidence type="ECO:0000313" key="7">
    <source>
        <dbReference type="EMBL" id="HIQ83501.1"/>
    </source>
</evidence>
<dbReference type="InterPro" id="IPR003382">
    <property type="entry name" value="Flavoprotein"/>
</dbReference>
<evidence type="ECO:0000313" key="8">
    <source>
        <dbReference type="Proteomes" id="UP000824260"/>
    </source>
</evidence>
<keyword evidence="3" id="KW-0511">Multifunctional enzyme</keyword>
<feature type="binding site" evidence="3">
    <location>
        <position position="339"/>
    </location>
    <ligand>
        <name>CTP</name>
        <dbReference type="ChEBI" id="CHEBI:37563"/>
    </ligand>
</feature>
<feature type="binding site" evidence="3">
    <location>
        <position position="321"/>
    </location>
    <ligand>
        <name>CTP</name>
        <dbReference type="ChEBI" id="CHEBI:37563"/>
    </ligand>
</feature>
<dbReference type="PANTHER" id="PTHR14359:SF6">
    <property type="entry name" value="PHOSPHOPANTOTHENOYLCYSTEINE DECARBOXYLASE"/>
    <property type="match status" value="1"/>
</dbReference>
<dbReference type="AlphaFoldDB" id="A0A9D0ZNI4"/>
<feature type="domain" description="Flavoprotein" evidence="5">
    <location>
        <begin position="5"/>
        <end position="176"/>
    </location>
</feature>
<reference evidence="7" key="1">
    <citation type="submission" date="2020-10" db="EMBL/GenBank/DDBJ databases">
        <authorList>
            <person name="Gilroy R."/>
        </authorList>
    </citation>
    <scope>NUCLEOTIDE SEQUENCE</scope>
    <source>
        <strain evidence="7">ChiSjej6B24-2974</strain>
    </source>
</reference>
<feature type="active site" description="Proton donor" evidence="3">
    <location>
        <position position="155"/>
    </location>
</feature>
<dbReference type="PANTHER" id="PTHR14359">
    <property type="entry name" value="HOMO-OLIGOMERIC FLAVIN CONTAINING CYS DECARBOXYLASE FAMILY"/>
    <property type="match status" value="1"/>
</dbReference>
<comment type="pathway">
    <text evidence="3 4">Cofactor biosynthesis; coenzyme A biosynthesis; CoA from (R)-pantothenate: step 3/5.</text>
</comment>
<dbReference type="Proteomes" id="UP000824260">
    <property type="component" value="Unassembled WGS sequence"/>
</dbReference>
<accession>A0A9D0ZNI4</accession>
<dbReference type="GO" id="GO:0015941">
    <property type="term" value="P:pantothenate catabolic process"/>
    <property type="evidence" value="ECO:0007669"/>
    <property type="project" value="InterPro"/>
</dbReference>
<feature type="domain" description="DNA/pantothenate metabolism flavoprotein C-terminal" evidence="6">
    <location>
        <begin position="184"/>
        <end position="392"/>
    </location>
</feature>
<dbReference type="GO" id="GO:0010181">
    <property type="term" value="F:FMN binding"/>
    <property type="evidence" value="ECO:0007669"/>
    <property type="project" value="UniProtKB-UniRule"/>
</dbReference>
<comment type="function">
    <text evidence="4">Catalyzes two steps in the biosynthesis of coenzyme A. In the first step cysteine is conjugated to 4'-phosphopantothenate to form 4-phosphopantothenoylcysteine, in the latter compound is decarboxylated to form 4'-phosphopantotheine.</text>
</comment>
<dbReference type="EC" id="4.1.1.36" evidence="3"/>
<dbReference type="GO" id="GO:0046872">
    <property type="term" value="F:metal ion binding"/>
    <property type="evidence" value="ECO:0007669"/>
    <property type="project" value="UniProtKB-KW"/>
</dbReference>
<dbReference type="HAMAP" id="MF_02225">
    <property type="entry name" value="CoaBC"/>
    <property type="match status" value="1"/>
</dbReference>
<keyword evidence="3" id="KW-0460">Magnesium</keyword>
<dbReference type="NCBIfam" id="TIGR00521">
    <property type="entry name" value="coaBC_dfp"/>
    <property type="match status" value="1"/>
</dbReference>
<evidence type="ECO:0000256" key="4">
    <source>
        <dbReference type="RuleBase" id="RU364078"/>
    </source>
</evidence>
<feature type="binding site" evidence="3">
    <location>
        <position position="286"/>
    </location>
    <ligand>
        <name>CTP</name>
        <dbReference type="ChEBI" id="CHEBI:37563"/>
    </ligand>
</feature>
<comment type="pathway">
    <text evidence="3 4">Cofactor biosynthesis; coenzyme A biosynthesis; CoA from (R)-pantothenate: step 2/5.</text>
</comment>
<dbReference type="InterPro" id="IPR036551">
    <property type="entry name" value="Flavin_trans-like"/>
</dbReference>
<proteinExistence type="inferred from homology"/>
<dbReference type="SUPFAM" id="SSF102645">
    <property type="entry name" value="CoaB-like"/>
    <property type="match status" value="1"/>
</dbReference>
<reference evidence="7" key="2">
    <citation type="journal article" date="2021" name="PeerJ">
        <title>Extensive microbial diversity within the chicken gut microbiome revealed by metagenomics and culture.</title>
        <authorList>
            <person name="Gilroy R."/>
            <person name="Ravi A."/>
            <person name="Getino M."/>
            <person name="Pursley I."/>
            <person name="Horton D.L."/>
            <person name="Alikhan N.F."/>
            <person name="Baker D."/>
            <person name="Gharbi K."/>
            <person name="Hall N."/>
            <person name="Watson M."/>
            <person name="Adriaenssens E.M."/>
            <person name="Foster-Nyarko E."/>
            <person name="Jarju S."/>
            <person name="Secka A."/>
            <person name="Antonio M."/>
            <person name="Oren A."/>
            <person name="Chaudhuri R.R."/>
            <person name="La Ragione R."/>
            <person name="Hildebrand F."/>
            <person name="Pallen M.J."/>
        </authorList>
    </citation>
    <scope>NUCLEOTIDE SEQUENCE</scope>
    <source>
        <strain evidence="7">ChiSjej6B24-2974</strain>
    </source>
</reference>
<comment type="similarity">
    <text evidence="3 4">In the C-terminal section; belongs to the PPC synthetase family.</text>
</comment>
<comment type="function">
    <text evidence="3">Catalyzes two sequential steps in the biosynthesis of coenzyme A. In the first step cysteine is conjugated to 4'-phosphopantothenate to form 4-phosphopantothenoylcysteine. In the second step the latter compound is decarboxylated to form 4'-phosphopantotheine.</text>
</comment>
<evidence type="ECO:0000256" key="1">
    <source>
        <dbReference type="ARBA" id="ARBA00022793"/>
    </source>
</evidence>
<name>A0A9D0ZNI4_9FIRM</name>
<keyword evidence="1 3" id="KW-0210">Decarboxylase</keyword>
<comment type="similarity">
    <text evidence="3 4">In the N-terminal section; belongs to the HFCD (homo-oligomeric flavin containing Cys decarboxylase) superfamily.</text>
</comment>
<keyword evidence="3 4" id="KW-0285">Flavoprotein</keyword>
<dbReference type="Gene3D" id="3.40.50.10300">
    <property type="entry name" value="CoaB-like"/>
    <property type="match status" value="1"/>
</dbReference>
<keyword evidence="3 4" id="KW-0288">FMN</keyword>
<dbReference type="InterPro" id="IPR035929">
    <property type="entry name" value="CoaB-like_sf"/>
</dbReference>
<comment type="caution">
    <text evidence="3">Lacks conserved residue(s) required for the propagation of feature annotation.</text>
</comment>
<dbReference type="EC" id="6.3.2.5" evidence="3"/>
<evidence type="ECO:0000256" key="3">
    <source>
        <dbReference type="HAMAP-Rule" id="MF_02225"/>
    </source>
</evidence>
<dbReference type="GO" id="GO:0071513">
    <property type="term" value="C:phosphopantothenoylcysteine decarboxylase complex"/>
    <property type="evidence" value="ECO:0007669"/>
    <property type="project" value="TreeGrafter"/>
</dbReference>
<gene>
    <name evidence="3 7" type="primary">coaBC</name>
    <name evidence="7" type="ORF">IAA52_10425</name>
</gene>
<comment type="catalytic activity">
    <reaction evidence="3 4">
        <text>(R)-4'-phosphopantothenate + L-cysteine + CTP = N-[(R)-4-phosphopantothenoyl]-L-cysteine + CMP + diphosphate + H(+)</text>
        <dbReference type="Rhea" id="RHEA:19397"/>
        <dbReference type="ChEBI" id="CHEBI:10986"/>
        <dbReference type="ChEBI" id="CHEBI:15378"/>
        <dbReference type="ChEBI" id="CHEBI:33019"/>
        <dbReference type="ChEBI" id="CHEBI:35235"/>
        <dbReference type="ChEBI" id="CHEBI:37563"/>
        <dbReference type="ChEBI" id="CHEBI:59458"/>
        <dbReference type="ChEBI" id="CHEBI:60377"/>
        <dbReference type="EC" id="6.3.2.5"/>
    </reaction>
</comment>
<dbReference type="GO" id="GO:0004632">
    <property type="term" value="F:phosphopantothenate--cysteine ligase activity"/>
    <property type="evidence" value="ECO:0007669"/>
    <property type="project" value="UniProtKB-UniRule"/>
</dbReference>
<keyword evidence="3 4" id="KW-0436">Ligase</keyword>
<evidence type="ECO:0000259" key="6">
    <source>
        <dbReference type="Pfam" id="PF04127"/>
    </source>
</evidence>
<dbReference type="InterPro" id="IPR005252">
    <property type="entry name" value="CoaBC"/>
</dbReference>
<comment type="catalytic activity">
    <reaction evidence="3 4">
        <text>N-[(R)-4-phosphopantothenoyl]-L-cysteine + H(+) = (R)-4'-phosphopantetheine + CO2</text>
        <dbReference type="Rhea" id="RHEA:16793"/>
        <dbReference type="ChEBI" id="CHEBI:15378"/>
        <dbReference type="ChEBI" id="CHEBI:16526"/>
        <dbReference type="ChEBI" id="CHEBI:59458"/>
        <dbReference type="ChEBI" id="CHEBI:61723"/>
        <dbReference type="EC" id="4.1.1.36"/>
    </reaction>
</comment>
<dbReference type="Pfam" id="PF02441">
    <property type="entry name" value="Flavoprotein"/>
    <property type="match status" value="1"/>
</dbReference>
<keyword evidence="2 3" id="KW-0456">Lyase</keyword>
<protein>
    <recommendedName>
        <fullName evidence="3">Coenzyme A biosynthesis bifunctional protein CoaBC</fullName>
    </recommendedName>
    <alternativeName>
        <fullName evidence="3">DNA/pantothenate metabolism flavoprotein</fullName>
    </alternativeName>
    <alternativeName>
        <fullName evidence="3">Phosphopantothenoylcysteine synthetase/decarboxylase</fullName>
        <shortName evidence="3">PPCS-PPCDC</shortName>
    </alternativeName>
    <domain>
        <recommendedName>
            <fullName evidence="3">Phosphopantothenoylcysteine decarboxylase</fullName>
            <shortName evidence="3">PPC decarboxylase</shortName>
            <shortName evidence="3">PPC-DC</shortName>
            <ecNumber evidence="3">4.1.1.36</ecNumber>
        </recommendedName>
        <alternativeName>
            <fullName evidence="3">CoaC</fullName>
        </alternativeName>
    </domain>
    <domain>
        <recommendedName>
            <fullName evidence="3">Phosphopantothenate--cysteine ligase</fullName>
            <ecNumber evidence="3">6.3.2.5</ecNumber>
        </recommendedName>
        <alternativeName>
            <fullName evidence="3">CoaB</fullName>
        </alternativeName>
        <alternativeName>
            <fullName evidence="3">Phosphopantothenoylcysteine synthetase</fullName>
            <shortName evidence="3">PPC synthetase</shortName>
            <shortName evidence="3">PPC-S</shortName>
        </alternativeName>
    </domain>
</protein>
<feature type="region of interest" description="Phosphopantothenate--cysteine ligase" evidence="3">
    <location>
        <begin position="188"/>
        <end position="394"/>
    </location>
</feature>
<dbReference type="GO" id="GO:0004633">
    <property type="term" value="F:phosphopantothenoylcysteine decarboxylase activity"/>
    <property type="evidence" value="ECO:0007669"/>
    <property type="project" value="UniProtKB-UniRule"/>
</dbReference>
<dbReference type="Gene3D" id="3.40.50.1950">
    <property type="entry name" value="Flavin prenyltransferase-like"/>
    <property type="match status" value="1"/>
</dbReference>
<sequence>MLEGKRIVLGVTGGIAAYKAAEVVSLLKKRGAQVRVVMTAHACEFISPLTLETLSGNPVSLDQFATRDQIAHISLAKWGQLFAVAPATANALGKFAGGIADDLLSTSFMAMRCPILLAPAMNTAMWLSPANQENVQRLSRWGVRFCGPERGRLACGDEDVGRMSEPEKIVEAIEKMFPARQDYAGRRVLVTAGPTREMIDPVRFLTNRSSGKMGYAIAEAARDRGAEVVLVSGPVSLRPPEGVEFVPIVSAAGLCEQVLERAQACDIVIQAAAPADFRPKTVSAGKIKKTGAGMTLELENTTDIAAALGQRKREGQILVAFAAETDDLAANARKKLDKKNADLVVANDVTRPGAGFQGDTNAVTIFSRTDAREIPLCGKREVAEAILDCVAELF</sequence>
<comment type="cofactor">
    <cofactor evidence="3">
        <name>FMN</name>
        <dbReference type="ChEBI" id="CHEBI:58210"/>
    </cofactor>
    <text evidence="3">Binds 1 FMN per subunit.</text>
</comment>